<reference evidence="1 2" key="1">
    <citation type="submission" date="2015-08" db="EMBL/GenBank/DDBJ databases">
        <authorList>
            <person name="Babu N.S."/>
            <person name="Beckwith C.J."/>
            <person name="Beseler K.G."/>
            <person name="Brison A."/>
            <person name="Carone J.V."/>
            <person name="Caskin T.P."/>
            <person name="Diamond M."/>
            <person name="Durham M.E."/>
            <person name="Foxe J.M."/>
            <person name="Go M."/>
            <person name="Henderson B.A."/>
            <person name="Jones I.B."/>
            <person name="McGettigan J.A."/>
            <person name="Micheletti S.J."/>
            <person name="Nasrallah M.E."/>
            <person name="Ortiz D."/>
            <person name="Piller C.R."/>
            <person name="Privatt S.R."/>
            <person name="Schneider S.L."/>
            <person name="Sharp S."/>
            <person name="Smith T.C."/>
            <person name="Stanton J.D."/>
            <person name="Ullery H.E."/>
            <person name="Wilson R.J."/>
            <person name="Serrano M.G."/>
            <person name="Buck G."/>
            <person name="Lee V."/>
            <person name="Wang Y."/>
            <person name="Carvalho R."/>
            <person name="Voegtly L."/>
            <person name="Shi R."/>
            <person name="Duckworth R."/>
            <person name="Johnson A."/>
            <person name="Loviza R."/>
            <person name="Walstead R."/>
            <person name="Shah Z."/>
            <person name="Kiflezghi M."/>
            <person name="Wade K."/>
            <person name="Ball S.L."/>
            <person name="Bradley K.W."/>
            <person name="Asai D.J."/>
            <person name="Bowman C.A."/>
            <person name="Russell D.A."/>
            <person name="Pope W.H."/>
            <person name="Jacobs-Sera D."/>
            <person name="Hendrix R.W."/>
            <person name="Hatfull G.F."/>
        </authorList>
    </citation>
    <scope>NUCLEOTIDE SEQUENCE [LARGE SCALE GENOMIC DNA]</scope>
    <source>
        <strain evidence="1 2">DSM 27648</strain>
    </source>
</reference>
<evidence type="ECO:0000313" key="1">
    <source>
        <dbReference type="EMBL" id="AKU96235.1"/>
    </source>
</evidence>
<dbReference type="KEGG" id="llu:AKJ09_02899"/>
<gene>
    <name evidence="1" type="ORF">AKJ09_02899</name>
</gene>
<dbReference type="Proteomes" id="UP000064967">
    <property type="component" value="Chromosome"/>
</dbReference>
<dbReference type="AlphaFoldDB" id="A0A0K1PRS5"/>
<proteinExistence type="predicted"/>
<dbReference type="RefSeq" id="WP_146647553.1">
    <property type="nucleotide sequence ID" value="NZ_CP012333.1"/>
</dbReference>
<sequence>MEKSRGIRFGAPNFDGSFISIRRGPNGNYQLHVGWDGEKADPPRPGAGGLFETTRYSEIAAVPDPTKCGSTEARIEDLEGSQPLVETFIDSEHKTVDRLTGIIGNAAIGNLETAFFGLVDDGPLTKLSRRTSFGELPFEAESLSAGCDGWVPVYEVLNASTSGDVVLLPAARAAKTRCFISGIRGDWSVTNSNGTVQSFAEIYYGSSGDVRLRVVAADPQVPVSASASCIRLRP</sequence>
<organism evidence="1 2">
    <name type="scientific">Labilithrix luteola</name>
    <dbReference type="NCBI Taxonomy" id="1391654"/>
    <lineage>
        <taxon>Bacteria</taxon>
        <taxon>Pseudomonadati</taxon>
        <taxon>Myxococcota</taxon>
        <taxon>Polyangia</taxon>
        <taxon>Polyangiales</taxon>
        <taxon>Labilitrichaceae</taxon>
        <taxon>Labilithrix</taxon>
    </lineage>
</organism>
<protein>
    <submittedName>
        <fullName evidence="1">Uncharacterized protein</fullName>
    </submittedName>
</protein>
<keyword evidence="2" id="KW-1185">Reference proteome</keyword>
<evidence type="ECO:0000313" key="2">
    <source>
        <dbReference type="Proteomes" id="UP000064967"/>
    </source>
</evidence>
<name>A0A0K1PRS5_9BACT</name>
<dbReference type="EMBL" id="CP012333">
    <property type="protein sequence ID" value="AKU96235.1"/>
    <property type="molecule type" value="Genomic_DNA"/>
</dbReference>
<accession>A0A0K1PRS5</accession>